<evidence type="ECO:0000313" key="1">
    <source>
        <dbReference type="EMBL" id="GBN97919.1"/>
    </source>
</evidence>
<organism evidence="1 2">
    <name type="scientific">Araneus ventricosus</name>
    <name type="common">Orbweaver spider</name>
    <name type="synonym">Epeira ventricosa</name>
    <dbReference type="NCBI Taxonomy" id="182803"/>
    <lineage>
        <taxon>Eukaryota</taxon>
        <taxon>Metazoa</taxon>
        <taxon>Ecdysozoa</taxon>
        <taxon>Arthropoda</taxon>
        <taxon>Chelicerata</taxon>
        <taxon>Arachnida</taxon>
        <taxon>Araneae</taxon>
        <taxon>Araneomorphae</taxon>
        <taxon>Entelegynae</taxon>
        <taxon>Araneoidea</taxon>
        <taxon>Araneidae</taxon>
        <taxon>Araneus</taxon>
    </lineage>
</organism>
<feature type="non-terminal residue" evidence="1">
    <location>
        <position position="1"/>
    </location>
</feature>
<comment type="caution">
    <text evidence="1">The sequence shown here is derived from an EMBL/GenBank/DDBJ whole genome shotgun (WGS) entry which is preliminary data.</text>
</comment>
<keyword evidence="2" id="KW-1185">Reference proteome</keyword>
<proteinExistence type="predicted"/>
<gene>
    <name evidence="1" type="ORF">AVEN_11186_1</name>
</gene>
<accession>A0A4Y2TET4</accession>
<name>A0A4Y2TET4_ARAVE</name>
<reference evidence="1 2" key="1">
    <citation type="journal article" date="2019" name="Sci. Rep.">
        <title>Orb-weaving spider Araneus ventricosus genome elucidates the spidroin gene catalogue.</title>
        <authorList>
            <person name="Kono N."/>
            <person name="Nakamura H."/>
            <person name="Ohtoshi R."/>
            <person name="Moran D.A.P."/>
            <person name="Shinohara A."/>
            <person name="Yoshida Y."/>
            <person name="Fujiwara M."/>
            <person name="Mori M."/>
            <person name="Tomita M."/>
            <person name="Arakawa K."/>
        </authorList>
    </citation>
    <scope>NUCLEOTIDE SEQUENCE [LARGE SCALE GENOMIC DNA]</scope>
</reference>
<dbReference type="AlphaFoldDB" id="A0A4Y2TET4"/>
<dbReference type="EMBL" id="BGPR01027432">
    <property type="protein sequence ID" value="GBN97919.1"/>
    <property type="molecule type" value="Genomic_DNA"/>
</dbReference>
<evidence type="ECO:0000313" key="2">
    <source>
        <dbReference type="Proteomes" id="UP000499080"/>
    </source>
</evidence>
<sequence length="44" mass="5044">QIVTENKSVITIETLLPQKKVCHPMIVQPAHLTCEYCEKVFDSE</sequence>
<dbReference type="Proteomes" id="UP000499080">
    <property type="component" value="Unassembled WGS sequence"/>
</dbReference>
<protein>
    <submittedName>
        <fullName evidence="1">Uncharacterized protein</fullName>
    </submittedName>
</protein>